<dbReference type="PROSITE" id="PS00455">
    <property type="entry name" value="AMP_BINDING"/>
    <property type="match status" value="2"/>
</dbReference>
<feature type="compositionally biased region" description="Polar residues" evidence="4">
    <location>
        <begin position="3187"/>
        <end position="3201"/>
    </location>
</feature>
<dbReference type="PANTHER" id="PTHR45527">
    <property type="entry name" value="NONRIBOSOMAL PEPTIDE SYNTHETASE"/>
    <property type="match status" value="1"/>
</dbReference>
<dbReference type="Gene3D" id="3.30.559.10">
    <property type="entry name" value="Chloramphenicol acetyltransferase-like domain"/>
    <property type="match status" value="5"/>
</dbReference>
<dbReference type="SUPFAM" id="SSF56801">
    <property type="entry name" value="Acetyl-CoA synthetase-like"/>
    <property type="match status" value="3"/>
</dbReference>
<accession>A0AA39P8T4</accession>
<dbReference type="InterPro" id="IPR000873">
    <property type="entry name" value="AMP-dep_synth/lig_dom"/>
</dbReference>
<feature type="domain" description="Carrier" evidence="5">
    <location>
        <begin position="2678"/>
        <end position="2754"/>
    </location>
</feature>
<evidence type="ECO:0000313" key="7">
    <source>
        <dbReference type="Proteomes" id="UP001175227"/>
    </source>
</evidence>
<keyword evidence="3" id="KW-0436">Ligase</keyword>
<dbReference type="Pfam" id="PF00550">
    <property type="entry name" value="PP-binding"/>
    <property type="match status" value="4"/>
</dbReference>
<dbReference type="FunFam" id="3.40.50.12780:FF:000024">
    <property type="entry name" value="Nonribosomal siderophore peptide synthase SidC"/>
    <property type="match status" value="1"/>
</dbReference>
<dbReference type="EMBL" id="JAUEPR010000011">
    <property type="protein sequence ID" value="KAK0479702.1"/>
    <property type="molecule type" value="Genomic_DNA"/>
</dbReference>
<feature type="region of interest" description="Disordered" evidence="4">
    <location>
        <begin position="2522"/>
        <end position="2542"/>
    </location>
</feature>
<evidence type="ECO:0000256" key="1">
    <source>
        <dbReference type="ARBA" id="ARBA00022450"/>
    </source>
</evidence>
<organism evidence="6 7">
    <name type="scientific">Armillaria novae-zelandiae</name>
    <dbReference type="NCBI Taxonomy" id="153914"/>
    <lineage>
        <taxon>Eukaryota</taxon>
        <taxon>Fungi</taxon>
        <taxon>Dikarya</taxon>
        <taxon>Basidiomycota</taxon>
        <taxon>Agaricomycotina</taxon>
        <taxon>Agaricomycetes</taxon>
        <taxon>Agaricomycetidae</taxon>
        <taxon>Agaricales</taxon>
        <taxon>Marasmiineae</taxon>
        <taxon>Physalacriaceae</taxon>
        <taxon>Armillaria</taxon>
    </lineage>
</organism>
<dbReference type="Pfam" id="PF00501">
    <property type="entry name" value="AMP-binding"/>
    <property type="match status" value="3"/>
</dbReference>
<dbReference type="SUPFAM" id="SSF47336">
    <property type="entry name" value="ACP-like"/>
    <property type="match status" value="5"/>
</dbReference>
<dbReference type="GO" id="GO:0044550">
    <property type="term" value="P:secondary metabolite biosynthetic process"/>
    <property type="evidence" value="ECO:0007669"/>
    <property type="project" value="TreeGrafter"/>
</dbReference>
<dbReference type="GO" id="GO:0005737">
    <property type="term" value="C:cytoplasm"/>
    <property type="evidence" value="ECO:0007669"/>
    <property type="project" value="TreeGrafter"/>
</dbReference>
<dbReference type="InterPro" id="IPR042099">
    <property type="entry name" value="ANL_N_sf"/>
</dbReference>
<name>A0AA39P8T4_9AGAR</name>
<dbReference type="Proteomes" id="UP001175227">
    <property type="component" value="Unassembled WGS sequence"/>
</dbReference>
<gene>
    <name evidence="6" type="ORF">IW261DRAFT_1625296</name>
</gene>
<feature type="region of interest" description="Disordered" evidence="4">
    <location>
        <begin position="3677"/>
        <end position="3701"/>
    </location>
</feature>
<dbReference type="PROSITE" id="PS50075">
    <property type="entry name" value="CARRIER"/>
    <property type="match status" value="4"/>
</dbReference>
<proteinExistence type="predicted"/>
<sequence length="4244" mass="466494">MDSSSPEDPMRALPPTRIPCFFPSIAGGTRDPLTVIELDSTASTSAPAADAIAFASVVRTLIGTTGEFAFRLQDDTCVVAEGRDEQDATEHLTKYQSSQVTGLEAVEFQLSSSSTESKTLAAAPILFDLHIRPSSLVLQFSEKHIPKSLAWRLLHLYAKESGTTVPCAADGELSIVNHPPQAYPAFSNERSALLHGPFLQQAAANPDATAVDFLDVQNSPRRAISYRQLNQQSYTISRILRHLVRDTKGIIPLALPPSPELYVGYISVLRAGCAFSPLPGLDAAPVERIVELVRDVRAPAVLGIGSRPQWMEAVEDVHWVDVSSATVPAEAPLEWEAPCESDLAYVLFTSGSTGKPKGVQITHLAAACSISSHLAVRALPPGTRWFQFAASTFDPSLMETFMNFSSGTTICAANRQRLLTNPEAVLSELNCSHMMATPSFAAMLRPERIGPVVRALDYGGELYRTNQRFSGSDGGCHQRDACVFIPVMNLAHALVRLYRPASMMVLHPIEPRLVSLGFPGELGLGGPQLAKGYLNMPEQTARAFVEIDGIGRVYRTGDRARVVIDEVGQWSGIEYLGRMGMDQVKLSGRRVELGEIEAILLSVPGVQSAHAVVHKSDSGAEQLLALITPEEQSLVDEATRVAEVRLPTHMRPVGYFLAQTTPRSTAGKADRRAIAKLVATLFSEAQSIAETKEDVECDIDPDILKSVNSNSPAVSLNASFISLGIDSLRGVRFLTLAREAGFRSLAILDVLQNPTPLYLARRIMESRDQGDDTDSPTKHVEILDRFAVEAGPAVRQEHDHVDRITPATPMQASLLALYLRSEGQSGYINHSVYSLRKETNLNRFKQAWEAVVRHNAILHTSFVLVDNSAISPFALVSGEEYDIRWIEDSGDDVDLLINDYVERTPRNLSLRHPWAVALMRNKDSSDVRFVLTLHHALFDGASLALMLEELAASYHDSSVILPREDFKNAIVDVLNADMDACNDYWVEELKDFTPDSFPDLTGLRQFAKQPGFHVSTVMSSTSMSDLVRKARKLNVTPLAVVQAAWASILLAYSESDAEDIVFGSIVGGRTSESLEHTVGPMFTAVPVRVRNVTGATTGDLLSRLVRGNVDSLIKRHPPVAVLSGANGIIYDTTVALQQFGRGASQTELWTSATYPAMGTEFAVVLEIWPEEGNVIRLRATCSNNVLIPTASEAMLQQFDDILRNILERPTDLPFLHATSGVRHKLQASINPVPTLQPVLPSTLIHHEFEQNARLQPNALAVWFKPDLVHPDRDVRWTYGELDRRANQLAHFLVKTYGELFDTPIPLCMEKCPELYVAILGVVKAGGCWCPVDHAAPELRKKDLFLRAGGPVVLVPNQEAGHELRTAIPDGLDVLVLDDARLLDEPKDAPVVDTSSTHLAYLIWTSGTTGAPKGVPIEHRAAVQALTVLQEAIPFNSNGVRCLNFSAYTFDVSLTKGAKILDVFYALGKSCGTLCSSSKDLLVGQFADVVASFQATHAFLTPAFMAQTTLRACDSLESLISIGEKLPDTVADAWSRPGTVSLNTYGPAEATIIATYRRFQPNEATKAQNVGLPIPTISCFAVQNERVLLRGAVGELALGGYQNARGYHNQPDMTSKKFIDHPIAGKIYLTGDIVRFLHDGTCEFVGRNDDLVKLGGIRVELSEISAALVLHVLTESNIVVLKRWSVPLSPRPSLTTMEKQHADLSLPVFMHPNVIVVIQHIPHTASNKVDRKALGEYYASMDISAWESAIAIAMGDDDDKAWSEGEEKIRTVLSDLTDTPAVSISKTTRFSALGIDSIRAVQLASRLRGVGLPVAVSDILRHPTTKQLARMILSSESDHSSGPEPICAWFEEFDSLWRPCVQRTLQDVVRVLPCTPLQEGMLGETVKHEAAYWSHRLFSFGRAVNVDKLLEAWTDVATRTEALRMVFLPAAAYSVDGADSATSPVFIQALLSRPLLHVTHQRCNRRNVNNDAEQTARQHCRVTNRVAVTTLVVDQSLKQDSDTQSWLMLSIHHALYDADAIGYLLADVQTSYQGGSLSSRLQLSSALSLVSGNTDPRSSDAFWQDVLSPFADEHANFWPNLSSDEDFGRETRFYSSSFEPDRNALARCRKQCLNHRFVSLQRVRRILQKPVRQPVFPSIFVIYSVDEEAPAQTAQSLWADCTDIANLGVEHPLAVNVAVTANRVVVNVLGSSDFMASKQVKLLADQYSAVLIAMLEALDRPLSNLFLGLKENHLSVLRSIPHLALSLSNGFRSALSRHPDEIAVAVYKAKKGAHSTWTFRELDEASNRVAHWIRRGTTCPGVIALCMPQCHAMFAYQFGILKSGCIYLPIGYEIPAFRKRLLFRAGGASLVFATASSADDFVSVDPAKIVDIDDARYVQQISRYPASAPEYPAPEVACSSLRINSIDTTRSTTQASSSAGYRYRPDGHLLELLLPLAYRNGHSKCFALVCYRTIVRQSSITPASPMRCYISHSPLLDEWTESSDLTVLSAFGLSETAGICFMGRYCSTTTNWNCRERRRGTLRLSSSAPESMQPVLRGEEGVPQPVSGLTESVDLLRRNEVFLKERKLDLAEISDVVSSLAQQGLNVHTLALDHPGGITDVHYHVHITFNERRPTAGIAAECLRDRHSASSSSSLYLSKPTTPSLGSRYDNTLGLHPSRQRLLFAAALGGSGEQLPVPSPLTALEKKICNVISGITQVPVDAMNANTTTLELGIDSLSAISLSFQMKAAGFFVPPHVILAGPSVSKLAKSSRSLIEDRNPVSSWQMETRLEERVRDYLSDHDIQLVQPCLPLQEGLVAHTLNSAEPIYVNHFILRIGEADRSQLRHAIDETIAANDILRTCFFVDDSNVVQVVLSRVPNNWTVVEVSDGEDPLVVLRRDMRSIELDVVQSIGTRPPIRLALYSSKEGSTFLRLTMHHAIYDGESLPMLLSEIYERYLGRFTLQRAPISHLISHLAHQSQELSRSFYSDYLDNAPKPALTHTYGSLESNHQRYVLDVPLSALERTARALNISLHVLALSAFGIALGEYQKRNDSTSKVFGVVLSGRTLLVDGVDNMLAPCITTVPVRVRAVDGQVFADIARQIQVDLSSVMEYQHTPLRLIQRWLGSGEQLFDTLFNFNRVATSLSPSHKLWSVLESKAAIDYPLAVAFEASPSDNTATLLAGYTSSFGLSTSVASLLSRIANLVTDPNQSLTPTMPSPSTKASAKRASYDPTTWSSEEILVRDVVAKVCNVDPTLITKDLSFLHLGVDSITSIRLAQQLRAEGFAVPTFAIMRHPCKLQTRLRSEYEPSVRLLAEDDIITAIFPATPLQTGMLTQTVASSGRLYMGDHAIVLHPTVSAQRLRAAWEQVTTLGLPRCIVAHPYSWTEYSVSSEAEIGPVGQRIKNAAAIQDERAFEVPPLSFHLICAPDTRILIALIHHCLYDGLSLPSIFDDVADAYRGVTPLKRPQFSDAVPFILHSSKDESDFWRKRLSKFSAALLPRRQGATTYGYLARTLLSLPEGALQSIKMLGVTVQAVALLAWGKTLASITGSSDVVFGQVVSGRTIDLDNALHVSALYRSVSHYPNWRGQMLKAAQAQHASNVQSEPHHHVPLRLIQRNWRADTSTGESLFDTLFVFQQHTGEQIPFESRNYPLQTTFWRLRAGCQSQVFSEDELRGTLEVLRETLQNIILDPSDSVLSYPPNLREESTTPVPSKSRVDEFEPTRELSPNETLLRVVFSNISRIPLERIGPHTPLYALGLDSIAAIQIASRCRSQGLDIAVSDVFAGETIAGICRNYEASQNSAHEVISTRELVQEHERAQALELLGLTDEDVEEVLPVLPGQHYHLCAWLSCGGTFYEPVFVYKPSERLDIDRLRQAWNALRKRHSILRTAFAATSSSNVLQVVERGLPRSDLSWSIAELGGDFEQRVKEQVRIEYRRPSTLFTPSGRIKLVRVGNQDALLLVLHHATYDAWSVPLLVADLCALYQGFDCKSASDFTGFIKYVSTTSDKAAGAAFWRDSLKINGSSLLSPKHNCSDLKQVFVRAPAIISSTDSLQSRCQAAGLGLQALVLAVWGRVGQSLTGQDSPVLGVYHTSRAASFDNLERLAGPCVNILPMCIPAAGPGQVGDVARQVQVDLGRRTAFEQSALPEILNWVQHDGPLFNIFINLLWHGNKIRTISQDSLLRIFPVGVPTDYAAEQAFELRSSVDALDLSHLPKHGLYIDVALNAETNTIGVAARCHEVILNEAELREVIDSFAEGVKAAMDEL</sequence>
<dbReference type="Gene3D" id="3.30.300.30">
    <property type="match status" value="2"/>
</dbReference>
<evidence type="ECO:0000256" key="2">
    <source>
        <dbReference type="ARBA" id="ARBA00022553"/>
    </source>
</evidence>
<dbReference type="Gene3D" id="3.30.559.30">
    <property type="entry name" value="Nonribosomal peptide synthetase, condensation domain"/>
    <property type="match status" value="5"/>
</dbReference>
<evidence type="ECO:0000313" key="6">
    <source>
        <dbReference type="EMBL" id="KAK0479702.1"/>
    </source>
</evidence>
<feature type="domain" description="Carrier" evidence="5">
    <location>
        <begin position="690"/>
        <end position="767"/>
    </location>
</feature>
<dbReference type="PROSITE" id="PS00012">
    <property type="entry name" value="PHOSPHOPANTETHEINE"/>
    <property type="match status" value="2"/>
</dbReference>
<evidence type="ECO:0000256" key="3">
    <source>
        <dbReference type="ARBA" id="ARBA00022598"/>
    </source>
</evidence>
<dbReference type="InterPro" id="IPR036736">
    <property type="entry name" value="ACP-like_sf"/>
</dbReference>
<keyword evidence="7" id="KW-1185">Reference proteome</keyword>
<dbReference type="CDD" id="cd19542">
    <property type="entry name" value="CT_NRPS-like"/>
    <property type="match status" value="1"/>
</dbReference>
<dbReference type="SMART" id="SM00823">
    <property type="entry name" value="PKS_PP"/>
    <property type="match status" value="4"/>
</dbReference>
<keyword evidence="2" id="KW-0597">Phosphoprotein</keyword>
<protein>
    <submittedName>
        <fullName evidence="6">Acetyl-CoA synthetase-like protein</fullName>
    </submittedName>
</protein>
<dbReference type="Pfam" id="PF00668">
    <property type="entry name" value="Condensation"/>
    <property type="match status" value="5"/>
</dbReference>
<dbReference type="InterPro" id="IPR023213">
    <property type="entry name" value="CAT-like_dom_sf"/>
</dbReference>
<dbReference type="Gene3D" id="3.40.50.980">
    <property type="match status" value="2"/>
</dbReference>
<dbReference type="InterPro" id="IPR009081">
    <property type="entry name" value="PP-bd_ACP"/>
</dbReference>
<dbReference type="InterPro" id="IPR020806">
    <property type="entry name" value="PKS_PP-bd"/>
</dbReference>
<comment type="caution">
    <text evidence="6">The sequence shown here is derived from an EMBL/GenBank/DDBJ whole genome shotgun (WGS) entry which is preliminary data.</text>
</comment>
<feature type="region of interest" description="Disordered" evidence="4">
    <location>
        <begin position="3187"/>
        <end position="3206"/>
    </location>
</feature>
<dbReference type="InterPro" id="IPR001242">
    <property type="entry name" value="Condensation_dom"/>
</dbReference>
<feature type="domain" description="Carrier" evidence="5">
    <location>
        <begin position="3705"/>
        <end position="3778"/>
    </location>
</feature>
<dbReference type="InterPro" id="IPR006162">
    <property type="entry name" value="Ppantetheine_attach_site"/>
</dbReference>
<dbReference type="InterPro" id="IPR045851">
    <property type="entry name" value="AMP-bd_C_sf"/>
</dbReference>
<feature type="domain" description="Carrier" evidence="5">
    <location>
        <begin position="1759"/>
        <end position="1835"/>
    </location>
</feature>
<dbReference type="GO" id="GO:0016874">
    <property type="term" value="F:ligase activity"/>
    <property type="evidence" value="ECO:0007669"/>
    <property type="project" value="UniProtKB-KW"/>
</dbReference>
<dbReference type="CDD" id="cd05918">
    <property type="entry name" value="A_NRPS_SidN3_like"/>
    <property type="match status" value="1"/>
</dbReference>
<reference evidence="6" key="1">
    <citation type="submission" date="2023-06" db="EMBL/GenBank/DDBJ databases">
        <authorList>
            <consortium name="Lawrence Berkeley National Laboratory"/>
            <person name="Ahrendt S."/>
            <person name="Sahu N."/>
            <person name="Indic B."/>
            <person name="Wong-Bajracharya J."/>
            <person name="Merenyi Z."/>
            <person name="Ke H.-M."/>
            <person name="Monk M."/>
            <person name="Kocsube S."/>
            <person name="Drula E."/>
            <person name="Lipzen A."/>
            <person name="Balint B."/>
            <person name="Henrissat B."/>
            <person name="Andreopoulos B."/>
            <person name="Martin F.M."/>
            <person name="Harder C.B."/>
            <person name="Rigling D."/>
            <person name="Ford K.L."/>
            <person name="Foster G.D."/>
            <person name="Pangilinan J."/>
            <person name="Papanicolaou A."/>
            <person name="Barry K."/>
            <person name="LaButti K."/>
            <person name="Viragh M."/>
            <person name="Koriabine M."/>
            <person name="Yan M."/>
            <person name="Riley R."/>
            <person name="Champramary S."/>
            <person name="Plett K.L."/>
            <person name="Tsai I.J."/>
            <person name="Slot J."/>
            <person name="Sipos G."/>
            <person name="Plett J."/>
            <person name="Nagy L.G."/>
            <person name="Grigoriev I.V."/>
        </authorList>
    </citation>
    <scope>NUCLEOTIDE SEQUENCE</scope>
    <source>
        <strain evidence="6">ICMP 16352</strain>
    </source>
</reference>
<evidence type="ECO:0000256" key="4">
    <source>
        <dbReference type="SAM" id="MobiDB-lite"/>
    </source>
</evidence>
<evidence type="ECO:0000259" key="5">
    <source>
        <dbReference type="PROSITE" id="PS50075"/>
    </source>
</evidence>
<dbReference type="SMART" id="SM01294">
    <property type="entry name" value="PKS_PP_betabranch"/>
    <property type="match status" value="1"/>
</dbReference>
<dbReference type="Gene3D" id="3.40.50.12780">
    <property type="entry name" value="N-terminal domain of ligase-like"/>
    <property type="match status" value="3"/>
</dbReference>
<keyword evidence="1" id="KW-0596">Phosphopantetheine</keyword>
<dbReference type="Gene3D" id="1.10.1200.10">
    <property type="entry name" value="ACP-like"/>
    <property type="match status" value="5"/>
</dbReference>
<dbReference type="SUPFAM" id="SSF52777">
    <property type="entry name" value="CoA-dependent acyltransferases"/>
    <property type="match status" value="10"/>
</dbReference>
<dbReference type="PANTHER" id="PTHR45527:SF2">
    <property type="entry name" value="FERRICROCIN SYNTHETASE (NONRIBOSOMAL PEPTIDE SIDEROPHORE SYNTHASE ) (EUROFUNG)"/>
    <property type="match status" value="1"/>
</dbReference>
<dbReference type="GO" id="GO:0043041">
    <property type="term" value="P:amino acid activation for nonribosomal peptide biosynthetic process"/>
    <property type="evidence" value="ECO:0007669"/>
    <property type="project" value="TreeGrafter"/>
</dbReference>
<dbReference type="GO" id="GO:0031177">
    <property type="term" value="F:phosphopantetheine binding"/>
    <property type="evidence" value="ECO:0007669"/>
    <property type="project" value="InterPro"/>
</dbReference>
<dbReference type="InterPro" id="IPR020845">
    <property type="entry name" value="AMP-binding_CS"/>
</dbReference>